<dbReference type="Proteomes" id="UP001627154">
    <property type="component" value="Unassembled WGS sequence"/>
</dbReference>
<dbReference type="AlphaFoldDB" id="A0ABD2WH05"/>
<organism evidence="1 2">
    <name type="scientific">Trichogramma kaykai</name>
    <dbReference type="NCBI Taxonomy" id="54128"/>
    <lineage>
        <taxon>Eukaryota</taxon>
        <taxon>Metazoa</taxon>
        <taxon>Ecdysozoa</taxon>
        <taxon>Arthropoda</taxon>
        <taxon>Hexapoda</taxon>
        <taxon>Insecta</taxon>
        <taxon>Pterygota</taxon>
        <taxon>Neoptera</taxon>
        <taxon>Endopterygota</taxon>
        <taxon>Hymenoptera</taxon>
        <taxon>Apocrita</taxon>
        <taxon>Proctotrupomorpha</taxon>
        <taxon>Chalcidoidea</taxon>
        <taxon>Trichogrammatidae</taxon>
        <taxon>Trichogramma</taxon>
    </lineage>
</organism>
<proteinExistence type="predicted"/>
<gene>
    <name evidence="1" type="ORF">TKK_013495</name>
</gene>
<name>A0ABD2WH05_9HYME</name>
<reference evidence="1 2" key="1">
    <citation type="journal article" date="2024" name="bioRxiv">
        <title>A reference genome for Trichogramma kaykai: A tiny desert-dwelling parasitoid wasp with competing sex-ratio distorters.</title>
        <authorList>
            <person name="Culotta J."/>
            <person name="Lindsey A.R."/>
        </authorList>
    </citation>
    <scope>NUCLEOTIDE SEQUENCE [LARGE SCALE GENOMIC DNA]</scope>
    <source>
        <strain evidence="1 2">KSX58</strain>
    </source>
</reference>
<sequence>MQPPPPPPALKRPMPARNPLLTAAADDFNFGVNLVAPPPSAVPAPTAAPVPDGEFRARARFRRAVGRAANI</sequence>
<accession>A0ABD2WH05</accession>
<protein>
    <submittedName>
        <fullName evidence="1">Uncharacterized protein</fullName>
    </submittedName>
</protein>
<evidence type="ECO:0000313" key="2">
    <source>
        <dbReference type="Proteomes" id="UP001627154"/>
    </source>
</evidence>
<evidence type="ECO:0000313" key="1">
    <source>
        <dbReference type="EMBL" id="KAL3392193.1"/>
    </source>
</evidence>
<dbReference type="EMBL" id="JBJJXI010000107">
    <property type="protein sequence ID" value="KAL3392193.1"/>
    <property type="molecule type" value="Genomic_DNA"/>
</dbReference>
<comment type="caution">
    <text evidence="1">The sequence shown here is derived from an EMBL/GenBank/DDBJ whole genome shotgun (WGS) entry which is preliminary data.</text>
</comment>
<keyword evidence="2" id="KW-1185">Reference proteome</keyword>